<gene>
    <name evidence="8" type="ORF">HGM15179_013012</name>
</gene>
<dbReference type="GO" id="GO:0003950">
    <property type="term" value="F:NAD+ poly-ADP-ribosyltransferase activity"/>
    <property type="evidence" value="ECO:0007669"/>
    <property type="project" value="TreeGrafter"/>
</dbReference>
<dbReference type="InterPro" id="IPR050999">
    <property type="entry name" value="ADP-ribosyltransferase_ARG"/>
</dbReference>
<name>A0A8K1G8S7_9PASS</name>
<dbReference type="GO" id="GO:0106274">
    <property type="term" value="F:NAD+-protein-arginine ADP-ribosyltransferase activity"/>
    <property type="evidence" value="ECO:0007669"/>
    <property type="project" value="UniProtKB-EC"/>
</dbReference>
<dbReference type="Gene3D" id="3.90.176.10">
    <property type="entry name" value="Toxin ADP-ribosyltransferase, Chain A, domain 1"/>
    <property type="match status" value="1"/>
</dbReference>
<dbReference type="AlphaFoldDB" id="A0A8K1G8S7"/>
<sequence>MPPLAHTLDLLAMVRTTAAIKEVPLDMAQDSFDDQYRGCGPAITMVLSALNHSEFQKNFVLAWAIAIMAYSMSELYTDFKAAMHVARHSPQEYRDNFHYKTLHFLMTQALAMLRDVQKGPCLDVVRRDCDIQYEAQRGDSIRFGLFIPMWLRESSDKVMLMPPFETFEVTEYTQEGDKKQIPLCSTGTSSKYNCKWLKVTVVTMATNVTKVTVVHVATTITKTTRTSRETRPSMLPRHHCHSGHIGYYCHHESLEPLQPL</sequence>
<dbReference type="PANTHER" id="PTHR10339">
    <property type="entry name" value="ADP-RIBOSYLTRANSFERASE"/>
    <property type="match status" value="1"/>
</dbReference>
<dbReference type="GO" id="GO:0016779">
    <property type="term" value="F:nucleotidyltransferase activity"/>
    <property type="evidence" value="ECO:0007669"/>
    <property type="project" value="UniProtKB-KW"/>
</dbReference>
<dbReference type="SUPFAM" id="SSF56399">
    <property type="entry name" value="ADP-ribosylation"/>
    <property type="match status" value="1"/>
</dbReference>
<comment type="caution">
    <text evidence="8">The sequence shown here is derived from an EMBL/GenBank/DDBJ whole genome shotgun (WGS) entry which is preliminary data.</text>
</comment>
<evidence type="ECO:0000313" key="9">
    <source>
        <dbReference type="Proteomes" id="UP000796761"/>
    </source>
</evidence>
<evidence type="ECO:0000313" key="8">
    <source>
        <dbReference type="EMBL" id="TRZ14091.1"/>
    </source>
</evidence>
<dbReference type="Proteomes" id="UP000796761">
    <property type="component" value="Unassembled WGS sequence"/>
</dbReference>
<evidence type="ECO:0000256" key="7">
    <source>
        <dbReference type="RuleBase" id="RU361228"/>
    </source>
</evidence>
<protein>
    <recommendedName>
        <fullName evidence="7">NAD(P)(+)--arginine ADP-ribosyltransferase</fullName>
        <ecNumber evidence="7">2.4.2.31</ecNumber>
    </recommendedName>
    <alternativeName>
        <fullName evidence="7">Mono(ADP-ribosyl)transferase</fullName>
    </alternativeName>
</protein>
<keyword evidence="3 7" id="KW-0808">Transferase</keyword>
<reference evidence="8" key="1">
    <citation type="submission" date="2019-04" db="EMBL/GenBank/DDBJ databases">
        <title>Genome assembly of Zosterops borbonicus 15179.</title>
        <authorList>
            <person name="Leroy T."/>
            <person name="Anselmetti Y."/>
            <person name="Tilak M.-K."/>
            <person name="Nabholz B."/>
        </authorList>
    </citation>
    <scope>NUCLEOTIDE SEQUENCE</scope>
    <source>
        <strain evidence="8">HGM_15179</strain>
        <tissue evidence="8">Muscle</tissue>
    </source>
</reference>
<organism evidence="8 9">
    <name type="scientific">Zosterops borbonicus</name>
    <dbReference type="NCBI Taxonomy" id="364589"/>
    <lineage>
        <taxon>Eukaryota</taxon>
        <taxon>Metazoa</taxon>
        <taxon>Chordata</taxon>
        <taxon>Craniata</taxon>
        <taxon>Vertebrata</taxon>
        <taxon>Euteleostomi</taxon>
        <taxon>Archelosauria</taxon>
        <taxon>Archosauria</taxon>
        <taxon>Dinosauria</taxon>
        <taxon>Saurischia</taxon>
        <taxon>Theropoda</taxon>
        <taxon>Coelurosauria</taxon>
        <taxon>Aves</taxon>
        <taxon>Neognathae</taxon>
        <taxon>Neoaves</taxon>
        <taxon>Telluraves</taxon>
        <taxon>Australaves</taxon>
        <taxon>Passeriformes</taxon>
        <taxon>Sylvioidea</taxon>
        <taxon>Zosteropidae</taxon>
        <taxon>Zosterops</taxon>
    </lineage>
</organism>
<keyword evidence="4" id="KW-0548">Nucleotidyltransferase</keyword>
<proteinExistence type="inferred from homology"/>
<dbReference type="Pfam" id="PF01129">
    <property type="entry name" value="ART"/>
    <property type="match status" value="2"/>
</dbReference>
<keyword evidence="5 7" id="KW-0521">NADP</keyword>
<comment type="catalytic activity">
    <reaction evidence="6 7">
        <text>L-arginyl-[protein] + NAD(+) = N(omega)-(ADP-D-ribosyl)-L-arginyl-[protein] + nicotinamide + H(+)</text>
        <dbReference type="Rhea" id="RHEA:19149"/>
        <dbReference type="Rhea" id="RHEA-COMP:10532"/>
        <dbReference type="Rhea" id="RHEA-COMP:15087"/>
        <dbReference type="ChEBI" id="CHEBI:15378"/>
        <dbReference type="ChEBI" id="CHEBI:17154"/>
        <dbReference type="ChEBI" id="CHEBI:29965"/>
        <dbReference type="ChEBI" id="CHEBI:57540"/>
        <dbReference type="ChEBI" id="CHEBI:142554"/>
        <dbReference type="EC" id="2.4.2.31"/>
    </reaction>
</comment>
<dbReference type="OrthoDB" id="9218754at2759"/>
<dbReference type="EMBL" id="SWJQ01000461">
    <property type="protein sequence ID" value="TRZ14091.1"/>
    <property type="molecule type" value="Genomic_DNA"/>
</dbReference>
<evidence type="ECO:0000256" key="1">
    <source>
        <dbReference type="ARBA" id="ARBA00009558"/>
    </source>
</evidence>
<dbReference type="PANTHER" id="PTHR10339:SF1">
    <property type="entry name" value="ECTO-ADP-RIBOSYLTRANSFERASE 4"/>
    <property type="match status" value="1"/>
</dbReference>
<keyword evidence="7" id="KW-0520">NAD</keyword>
<dbReference type="EC" id="2.4.2.31" evidence="7"/>
<evidence type="ECO:0000256" key="3">
    <source>
        <dbReference type="ARBA" id="ARBA00022679"/>
    </source>
</evidence>
<dbReference type="InterPro" id="IPR000768">
    <property type="entry name" value="ART"/>
</dbReference>
<evidence type="ECO:0000256" key="2">
    <source>
        <dbReference type="ARBA" id="ARBA00022676"/>
    </source>
</evidence>
<keyword evidence="2 7" id="KW-0328">Glycosyltransferase</keyword>
<keyword evidence="9" id="KW-1185">Reference proteome</keyword>
<evidence type="ECO:0000256" key="5">
    <source>
        <dbReference type="ARBA" id="ARBA00022857"/>
    </source>
</evidence>
<comment type="similarity">
    <text evidence="1 7">Belongs to the Arg-specific ADP-ribosyltransferase family.</text>
</comment>
<accession>A0A8K1G8S7</accession>
<evidence type="ECO:0000256" key="6">
    <source>
        <dbReference type="ARBA" id="ARBA00047597"/>
    </source>
</evidence>
<evidence type="ECO:0000256" key="4">
    <source>
        <dbReference type="ARBA" id="ARBA00022695"/>
    </source>
</evidence>